<feature type="domain" description="DUF547" evidence="1">
    <location>
        <begin position="94"/>
        <end position="204"/>
    </location>
</feature>
<dbReference type="PANTHER" id="PTHR46361:SF3">
    <property type="entry name" value="ELECTRON CARRIER_ PROTEIN DISULFIDE OXIDOREDUCTASE"/>
    <property type="match status" value="1"/>
</dbReference>
<name>A0A3L8Q0P4_9GAMM</name>
<dbReference type="Proteomes" id="UP000281474">
    <property type="component" value="Unassembled WGS sequence"/>
</dbReference>
<evidence type="ECO:0000313" key="3">
    <source>
        <dbReference type="Proteomes" id="UP000281474"/>
    </source>
</evidence>
<dbReference type="RefSeq" id="WP_121837581.1">
    <property type="nucleotide sequence ID" value="NZ_ML014757.1"/>
</dbReference>
<keyword evidence="3" id="KW-1185">Reference proteome</keyword>
<dbReference type="OrthoDB" id="526867at2"/>
<gene>
    <name evidence="2" type="ORF">D5018_03410</name>
</gene>
<organism evidence="2 3">
    <name type="scientific">Parashewanella curva</name>
    <dbReference type="NCBI Taxonomy" id="2338552"/>
    <lineage>
        <taxon>Bacteria</taxon>
        <taxon>Pseudomonadati</taxon>
        <taxon>Pseudomonadota</taxon>
        <taxon>Gammaproteobacteria</taxon>
        <taxon>Alteromonadales</taxon>
        <taxon>Shewanellaceae</taxon>
        <taxon>Parashewanella</taxon>
    </lineage>
</organism>
<reference evidence="2 3" key="1">
    <citation type="submission" date="2018-09" db="EMBL/GenBank/DDBJ databases">
        <title>Phylogeny of the Shewanellaceae, and recommendation for two new genera, Pseudoshewanella and Parashewanella.</title>
        <authorList>
            <person name="Wang G."/>
        </authorList>
    </citation>
    <scope>NUCLEOTIDE SEQUENCE [LARGE SCALE GENOMIC DNA]</scope>
    <source>
        <strain evidence="2 3">C51</strain>
    </source>
</reference>
<dbReference type="InterPro" id="IPR006869">
    <property type="entry name" value="DUF547"/>
</dbReference>
<dbReference type="Pfam" id="PF04784">
    <property type="entry name" value="DUF547"/>
    <property type="match status" value="1"/>
</dbReference>
<proteinExistence type="predicted"/>
<dbReference type="AlphaFoldDB" id="A0A3L8Q0P4"/>
<accession>A0A3L8Q0P4</accession>
<evidence type="ECO:0000313" key="2">
    <source>
        <dbReference type="EMBL" id="RLV61155.1"/>
    </source>
</evidence>
<protein>
    <submittedName>
        <fullName evidence="2">DUF547 domain-containing protein</fullName>
    </submittedName>
</protein>
<dbReference type="PANTHER" id="PTHR46361">
    <property type="entry name" value="ELECTRON CARRIER/ PROTEIN DISULFIDE OXIDOREDUCTASE"/>
    <property type="match status" value="1"/>
</dbReference>
<sequence>MKKVVFTIFSLVIAALLYKGYSFYSAITPQANTFWQVSNQNSTQIVDHQAWQILLDRYLLEEENFRVFNYSTVSSADKQALKDYIQSLSSIDPRQLNRNEQLAYWVNLYNALTVDLVVEHYPIASIKEIGDGITGPWNIEAIEIADQAVTLNQIEHKILRPIWQDPRIHYVINCASLGCPDLPYKALSSSDIEYQLNQAAVMFINQNKGVDINNEKLVLSSIYNWFSEDFGENQTELMTHISQFAKPELKNKLAEITKQKSFNIEFQYDWKLNVPLAGHVN</sequence>
<comment type="caution">
    <text evidence="2">The sequence shown here is derived from an EMBL/GenBank/DDBJ whole genome shotgun (WGS) entry which is preliminary data.</text>
</comment>
<dbReference type="EMBL" id="QZEI01000006">
    <property type="protein sequence ID" value="RLV61155.1"/>
    <property type="molecule type" value="Genomic_DNA"/>
</dbReference>
<evidence type="ECO:0000259" key="1">
    <source>
        <dbReference type="Pfam" id="PF04784"/>
    </source>
</evidence>